<dbReference type="EMBL" id="CM007385">
    <property type="protein sequence ID" value="ONK68439.1"/>
    <property type="molecule type" value="Genomic_DNA"/>
</dbReference>
<name>A0A5P1EUP2_ASPOF</name>
<evidence type="ECO:0000313" key="1">
    <source>
        <dbReference type="EMBL" id="ONK68439.1"/>
    </source>
</evidence>
<dbReference type="AlphaFoldDB" id="A0A5P1EUP2"/>
<accession>A0A5P1EUP2</accession>
<evidence type="ECO:0000313" key="2">
    <source>
        <dbReference type="Proteomes" id="UP000243459"/>
    </source>
</evidence>
<organism evidence="1 2">
    <name type="scientific">Asparagus officinalis</name>
    <name type="common">Garden asparagus</name>
    <dbReference type="NCBI Taxonomy" id="4686"/>
    <lineage>
        <taxon>Eukaryota</taxon>
        <taxon>Viridiplantae</taxon>
        <taxon>Streptophyta</taxon>
        <taxon>Embryophyta</taxon>
        <taxon>Tracheophyta</taxon>
        <taxon>Spermatophyta</taxon>
        <taxon>Magnoliopsida</taxon>
        <taxon>Liliopsida</taxon>
        <taxon>Asparagales</taxon>
        <taxon>Asparagaceae</taxon>
        <taxon>Asparagoideae</taxon>
        <taxon>Asparagus</taxon>
    </lineage>
</organism>
<sequence length="214" mass="23106">MSGHRRSAQPDLNIITVHFQTVIFRAPSPGLEPDIRMNPNPKSHHCVVQPNHVLIINIKPNRPQFHFEVRGSLGALGEGEHRCGSNHEVVCAKDGVADVTSAVEDCNMYLVMDDAPLLVGVQNGDGDVEVGCERTGGEIEVGDFEARDGEFRKAGVVDCAHGDGDEDADDEEEGEDPDEDVDVRVFGTAVGVSVWEFSIAGIACCSHRMNKNCG</sequence>
<protein>
    <submittedName>
        <fullName evidence="1">Uncharacterized protein</fullName>
    </submittedName>
</protein>
<reference evidence="2" key="1">
    <citation type="journal article" date="2017" name="Nat. Commun.">
        <title>The asparagus genome sheds light on the origin and evolution of a young Y chromosome.</title>
        <authorList>
            <person name="Harkess A."/>
            <person name="Zhou J."/>
            <person name="Xu C."/>
            <person name="Bowers J.E."/>
            <person name="Van der Hulst R."/>
            <person name="Ayyampalayam S."/>
            <person name="Mercati F."/>
            <person name="Riccardi P."/>
            <person name="McKain M.R."/>
            <person name="Kakrana A."/>
            <person name="Tang H."/>
            <person name="Ray J."/>
            <person name="Groenendijk J."/>
            <person name="Arikit S."/>
            <person name="Mathioni S.M."/>
            <person name="Nakano M."/>
            <person name="Shan H."/>
            <person name="Telgmann-Rauber A."/>
            <person name="Kanno A."/>
            <person name="Yue Z."/>
            <person name="Chen H."/>
            <person name="Li W."/>
            <person name="Chen Y."/>
            <person name="Xu X."/>
            <person name="Zhang Y."/>
            <person name="Luo S."/>
            <person name="Chen H."/>
            <person name="Gao J."/>
            <person name="Mao Z."/>
            <person name="Pires J.C."/>
            <person name="Luo M."/>
            <person name="Kudrna D."/>
            <person name="Wing R.A."/>
            <person name="Meyers B.C."/>
            <person name="Yi K."/>
            <person name="Kong H."/>
            <person name="Lavrijsen P."/>
            <person name="Sunseri F."/>
            <person name="Falavigna A."/>
            <person name="Ye Y."/>
            <person name="Leebens-Mack J.H."/>
            <person name="Chen G."/>
        </authorList>
    </citation>
    <scope>NUCLEOTIDE SEQUENCE [LARGE SCALE GENOMIC DNA]</scope>
    <source>
        <strain evidence="2">cv. DH0086</strain>
    </source>
</reference>
<gene>
    <name evidence="1" type="ORF">A4U43_C05F11510</name>
</gene>
<dbReference type="Gramene" id="ONK68439">
    <property type="protein sequence ID" value="ONK68439"/>
    <property type="gene ID" value="A4U43_C05F11510"/>
</dbReference>
<proteinExistence type="predicted"/>
<dbReference type="Proteomes" id="UP000243459">
    <property type="component" value="Chromosome 5"/>
</dbReference>
<keyword evidence="2" id="KW-1185">Reference proteome</keyword>